<gene>
    <name evidence="1" type="ORF">QFC19_004076</name>
</gene>
<protein>
    <submittedName>
        <fullName evidence="1">Uncharacterized protein</fullName>
    </submittedName>
</protein>
<sequence length="104" mass="12423">MEHSKLTACFSRYSARNSDLWQFLDSMKQMEDRFNWWANYDYVFLNEEPFDDAFKEHTQRLTKAKCHYGLIEHDHWVQPDWIDEEKASAAREVLTDTGSSKLIA</sequence>
<evidence type="ECO:0000313" key="2">
    <source>
        <dbReference type="Proteomes" id="UP001241377"/>
    </source>
</evidence>
<evidence type="ECO:0000313" key="1">
    <source>
        <dbReference type="EMBL" id="KAJ9104259.1"/>
    </source>
</evidence>
<accession>A0ACC2VXQ6</accession>
<keyword evidence="2" id="KW-1185">Reference proteome</keyword>
<dbReference type="EMBL" id="JASBWR010000041">
    <property type="protein sequence ID" value="KAJ9104259.1"/>
    <property type="molecule type" value="Genomic_DNA"/>
</dbReference>
<name>A0ACC2VXQ6_9TREE</name>
<proteinExistence type="predicted"/>
<organism evidence="1 2">
    <name type="scientific">Naganishia cerealis</name>
    <dbReference type="NCBI Taxonomy" id="610337"/>
    <lineage>
        <taxon>Eukaryota</taxon>
        <taxon>Fungi</taxon>
        <taxon>Dikarya</taxon>
        <taxon>Basidiomycota</taxon>
        <taxon>Agaricomycotina</taxon>
        <taxon>Tremellomycetes</taxon>
        <taxon>Filobasidiales</taxon>
        <taxon>Filobasidiaceae</taxon>
        <taxon>Naganishia</taxon>
    </lineage>
</organism>
<dbReference type="Proteomes" id="UP001241377">
    <property type="component" value="Unassembled WGS sequence"/>
</dbReference>
<comment type="caution">
    <text evidence="1">The sequence shown here is derived from an EMBL/GenBank/DDBJ whole genome shotgun (WGS) entry which is preliminary data.</text>
</comment>
<reference evidence="1" key="1">
    <citation type="submission" date="2023-04" db="EMBL/GenBank/DDBJ databases">
        <title>Draft Genome sequencing of Naganishia species isolated from polar environments using Oxford Nanopore Technology.</title>
        <authorList>
            <person name="Leo P."/>
            <person name="Venkateswaran K."/>
        </authorList>
    </citation>
    <scope>NUCLEOTIDE SEQUENCE</scope>
    <source>
        <strain evidence="1">MNA-CCFEE 5261</strain>
    </source>
</reference>